<keyword evidence="5" id="KW-0812">Transmembrane</keyword>
<dbReference type="InterPro" id="IPR050129">
    <property type="entry name" value="Zn_alcohol_dh"/>
</dbReference>
<evidence type="ECO:0000256" key="2">
    <source>
        <dbReference type="ARBA" id="ARBA00022833"/>
    </source>
</evidence>
<keyword evidence="8" id="KW-1185">Reference proteome</keyword>
<dbReference type="Pfam" id="PF00107">
    <property type="entry name" value="ADH_zinc_N"/>
    <property type="match status" value="1"/>
</dbReference>
<dbReference type="InterPro" id="IPR011032">
    <property type="entry name" value="GroES-like_sf"/>
</dbReference>
<dbReference type="Pfam" id="PF08240">
    <property type="entry name" value="ADH_N"/>
    <property type="match status" value="1"/>
</dbReference>
<protein>
    <submittedName>
        <fullName evidence="7">Sorbitol dehydrogenase</fullName>
        <ecNumber evidence="7">1.1.1.14</ecNumber>
    </submittedName>
</protein>
<keyword evidence="2 4" id="KW-0862">Zinc</keyword>
<evidence type="ECO:0000256" key="5">
    <source>
        <dbReference type="SAM" id="Phobius"/>
    </source>
</evidence>
<dbReference type="InterPro" id="IPR013149">
    <property type="entry name" value="ADH-like_C"/>
</dbReference>
<dbReference type="Gene3D" id="3.90.180.10">
    <property type="entry name" value="Medium-chain alcohol dehydrogenases, catalytic domain"/>
    <property type="match status" value="1"/>
</dbReference>
<dbReference type="PANTHER" id="PTHR43401">
    <property type="entry name" value="L-THREONINE 3-DEHYDROGENASE"/>
    <property type="match status" value="1"/>
</dbReference>
<keyword evidence="5" id="KW-0472">Membrane</keyword>
<evidence type="ECO:0000313" key="8">
    <source>
        <dbReference type="Proteomes" id="UP000245125"/>
    </source>
</evidence>
<gene>
    <name evidence="7" type="ORF">NBG4_350016</name>
</gene>
<comment type="similarity">
    <text evidence="4">Belongs to the zinc-containing alcohol dehydrogenase family.</text>
</comment>
<dbReference type="EMBL" id="OUUY01000081">
    <property type="protein sequence ID" value="SPQ00851.1"/>
    <property type="molecule type" value="Genomic_DNA"/>
</dbReference>
<comment type="cofactor">
    <cofactor evidence="4">
        <name>Zn(2+)</name>
        <dbReference type="ChEBI" id="CHEBI:29105"/>
    </cofactor>
</comment>
<dbReference type="SUPFAM" id="SSF50129">
    <property type="entry name" value="GroES-like"/>
    <property type="match status" value="1"/>
</dbReference>
<dbReference type="Proteomes" id="UP000245125">
    <property type="component" value="Unassembled WGS sequence"/>
</dbReference>
<feature type="domain" description="Enoyl reductase (ER)" evidence="6">
    <location>
        <begin position="7"/>
        <end position="340"/>
    </location>
</feature>
<name>A0A2U3QHH6_9BACT</name>
<dbReference type="InterPro" id="IPR002328">
    <property type="entry name" value="ADH_Zn_CS"/>
</dbReference>
<evidence type="ECO:0000256" key="1">
    <source>
        <dbReference type="ARBA" id="ARBA00022723"/>
    </source>
</evidence>
<sequence>MKVAKLYSFNDIRIEDVPVPEVGPHEALIKTRACGICSGDVMPWYIEKKAPLVLGHEPAGEIVETGSEVSSFKKGDRVFTHHHAPCFRCRFCRRGDYVQCETWKESCIIPGGVSEYILVPRVNLENDTIHIPENMGFEDAALIEPAACVLKGLKRARIRQGDTVLVIGLGVMGMINIMAARHLGADRIIGADMIKYRLDKAREFGADDLVDVSAISLFDGVREATRGEMAELVIVGPNSADAMMQGLRCVSPGGQALFFTPAKPGETLVIDPNKLYFSDINIITSYSCGPSDTADACEMIGKGIVSAEKVVTHRFPLEKTEEAFRLTSLPCESLKAMIVFNQAGGAL</sequence>
<proteinExistence type="inferred from homology"/>
<dbReference type="GO" id="GO:0008270">
    <property type="term" value="F:zinc ion binding"/>
    <property type="evidence" value="ECO:0007669"/>
    <property type="project" value="InterPro"/>
</dbReference>
<keyword evidence="3 7" id="KW-0560">Oxidoreductase</keyword>
<organism evidence="7 8">
    <name type="scientific">Candidatus Sulfobium mesophilum</name>
    <dbReference type="NCBI Taxonomy" id="2016548"/>
    <lineage>
        <taxon>Bacteria</taxon>
        <taxon>Pseudomonadati</taxon>
        <taxon>Nitrospirota</taxon>
        <taxon>Nitrospiria</taxon>
        <taxon>Nitrospirales</taxon>
        <taxon>Nitrospiraceae</taxon>
        <taxon>Candidatus Sulfobium</taxon>
    </lineage>
</organism>
<reference evidence="8" key="1">
    <citation type="submission" date="2018-03" db="EMBL/GenBank/DDBJ databases">
        <authorList>
            <person name="Zecchin S."/>
        </authorList>
    </citation>
    <scope>NUCLEOTIDE SEQUENCE [LARGE SCALE GENOMIC DNA]</scope>
</reference>
<dbReference type="InterPro" id="IPR036291">
    <property type="entry name" value="NAD(P)-bd_dom_sf"/>
</dbReference>
<dbReference type="Gene3D" id="3.40.50.720">
    <property type="entry name" value="NAD(P)-binding Rossmann-like Domain"/>
    <property type="match status" value="1"/>
</dbReference>
<evidence type="ECO:0000256" key="3">
    <source>
        <dbReference type="ARBA" id="ARBA00023002"/>
    </source>
</evidence>
<dbReference type="PROSITE" id="PS00059">
    <property type="entry name" value="ADH_ZINC"/>
    <property type="match status" value="1"/>
</dbReference>
<evidence type="ECO:0000259" key="6">
    <source>
        <dbReference type="SMART" id="SM00829"/>
    </source>
</evidence>
<feature type="transmembrane region" description="Helical" evidence="5">
    <location>
        <begin position="164"/>
        <end position="184"/>
    </location>
</feature>
<dbReference type="EC" id="1.1.1.14" evidence="7"/>
<dbReference type="InterPro" id="IPR020843">
    <property type="entry name" value="ER"/>
</dbReference>
<dbReference type="SMART" id="SM00829">
    <property type="entry name" value="PKS_ER"/>
    <property type="match status" value="1"/>
</dbReference>
<keyword evidence="5" id="KW-1133">Transmembrane helix</keyword>
<dbReference type="GO" id="GO:0003939">
    <property type="term" value="F:L-iditol 2-dehydrogenase (NAD+) activity"/>
    <property type="evidence" value="ECO:0007669"/>
    <property type="project" value="UniProtKB-EC"/>
</dbReference>
<dbReference type="OrthoDB" id="9770238at2"/>
<accession>A0A2U3QHH6</accession>
<dbReference type="AlphaFoldDB" id="A0A2U3QHH6"/>
<dbReference type="PANTHER" id="PTHR43401:SF2">
    <property type="entry name" value="L-THREONINE 3-DEHYDROGENASE"/>
    <property type="match status" value="1"/>
</dbReference>
<evidence type="ECO:0000256" key="4">
    <source>
        <dbReference type="RuleBase" id="RU361277"/>
    </source>
</evidence>
<dbReference type="InterPro" id="IPR013154">
    <property type="entry name" value="ADH-like_N"/>
</dbReference>
<keyword evidence="1 4" id="KW-0479">Metal-binding</keyword>
<dbReference type="SUPFAM" id="SSF51735">
    <property type="entry name" value="NAD(P)-binding Rossmann-fold domains"/>
    <property type="match status" value="1"/>
</dbReference>
<evidence type="ECO:0000313" key="7">
    <source>
        <dbReference type="EMBL" id="SPQ00851.1"/>
    </source>
</evidence>